<dbReference type="Proteomes" id="UP000320055">
    <property type="component" value="Unassembled WGS sequence"/>
</dbReference>
<dbReference type="Pfam" id="PF02771">
    <property type="entry name" value="Acyl-CoA_dh_N"/>
    <property type="match status" value="1"/>
</dbReference>
<evidence type="ECO:0000313" key="2">
    <source>
        <dbReference type="EMBL" id="VEP12307.1"/>
    </source>
</evidence>
<dbReference type="GO" id="GO:0003995">
    <property type="term" value="F:acyl-CoA dehydrogenase activity"/>
    <property type="evidence" value="ECO:0007669"/>
    <property type="project" value="TreeGrafter"/>
</dbReference>
<keyword evidence="3" id="KW-1185">Reference proteome</keyword>
<protein>
    <submittedName>
        <fullName evidence="2">Acyl-dehydrogenase</fullName>
    </submittedName>
</protein>
<proteinExistence type="predicted"/>
<dbReference type="SUPFAM" id="SSF47203">
    <property type="entry name" value="Acyl-CoA dehydrogenase C-terminal domain-like"/>
    <property type="match status" value="1"/>
</dbReference>
<dbReference type="AlphaFoldDB" id="A0A563VLS1"/>
<dbReference type="InterPro" id="IPR013786">
    <property type="entry name" value="AcylCoA_DH/ox_N"/>
</dbReference>
<dbReference type="SUPFAM" id="SSF56645">
    <property type="entry name" value="Acyl-CoA dehydrogenase NM domain-like"/>
    <property type="match status" value="1"/>
</dbReference>
<dbReference type="RefSeq" id="WP_144870220.1">
    <property type="nucleotide sequence ID" value="NZ_LR213893.1"/>
</dbReference>
<dbReference type="InterPro" id="IPR046373">
    <property type="entry name" value="Acyl-CoA_Oxase/DH_mid-dom_sf"/>
</dbReference>
<feature type="domain" description="Acyl-CoA dehydrogenase/oxidase N-terminal" evidence="1">
    <location>
        <begin position="22"/>
        <end position="119"/>
    </location>
</feature>
<gene>
    <name evidence="2" type="ORF">H1P_1410022</name>
</gene>
<dbReference type="InterPro" id="IPR036250">
    <property type="entry name" value="AcylCo_DH-like_C"/>
</dbReference>
<name>A0A563VLS1_9CYAN</name>
<accession>A0A563VLS1</accession>
<dbReference type="OrthoDB" id="5365325at2"/>
<dbReference type="Gene3D" id="2.40.110.10">
    <property type="entry name" value="Butyryl-CoA Dehydrogenase, subunit A, domain 2"/>
    <property type="match status" value="1"/>
</dbReference>
<dbReference type="EMBL" id="CAACVJ010000048">
    <property type="protein sequence ID" value="VEP12307.1"/>
    <property type="molecule type" value="Genomic_DNA"/>
</dbReference>
<evidence type="ECO:0000313" key="3">
    <source>
        <dbReference type="Proteomes" id="UP000320055"/>
    </source>
</evidence>
<organism evidence="2 3">
    <name type="scientific">Hyella patelloides LEGE 07179</name>
    <dbReference type="NCBI Taxonomy" id="945734"/>
    <lineage>
        <taxon>Bacteria</taxon>
        <taxon>Bacillati</taxon>
        <taxon>Cyanobacteriota</taxon>
        <taxon>Cyanophyceae</taxon>
        <taxon>Pleurocapsales</taxon>
        <taxon>Hyellaceae</taxon>
        <taxon>Hyella</taxon>
    </lineage>
</organism>
<dbReference type="GO" id="GO:0050660">
    <property type="term" value="F:flavin adenine dinucleotide binding"/>
    <property type="evidence" value="ECO:0007669"/>
    <property type="project" value="InterPro"/>
</dbReference>
<dbReference type="Gene3D" id="1.10.540.10">
    <property type="entry name" value="Acyl-CoA dehydrogenase/oxidase, N-terminal domain"/>
    <property type="match status" value="1"/>
</dbReference>
<dbReference type="InterPro" id="IPR037069">
    <property type="entry name" value="AcylCoA_DH/ox_N_sf"/>
</dbReference>
<reference evidence="2 3" key="1">
    <citation type="submission" date="2019-01" db="EMBL/GenBank/DDBJ databases">
        <authorList>
            <person name="Brito A."/>
        </authorList>
    </citation>
    <scope>NUCLEOTIDE SEQUENCE [LARGE SCALE GENOMIC DNA]</scope>
    <source>
        <strain evidence="2">1</strain>
    </source>
</reference>
<dbReference type="InterPro" id="IPR009100">
    <property type="entry name" value="AcylCoA_DH/oxidase_NM_dom_sf"/>
</dbReference>
<dbReference type="PANTHER" id="PTHR43884:SF12">
    <property type="entry name" value="ISOVALERYL-COA DEHYDROGENASE, MITOCHONDRIAL-RELATED"/>
    <property type="match status" value="1"/>
</dbReference>
<sequence length="382" mass="41459">MLSTEKPKAKTNTTIANLQVATKKDLAPKVKDIDLKGEYPYSFMAQIGSLGGFAQTVPQEYGGVSGEVKTALQVIETVSETCLSTGFIGWCQIATAWYIQNGDNEYLKREALPDIATGKALAGTGLSNPMKHFTGIEKIALTATKTNGGYVVNGMLPWVSNLGKGHYLAIAAEIADSDDYLMAVVKEDFPGVTFKCNAHFIGLEGTGTYSCVFRDAFIPDEWVLAAPCEAYVNRIKPGFILTQVGMGLGLVKSCLDLINRSNKQLGHVNCFLDDCVEDIAQDLSIARFKAYDLADEIVNQQSQLDSDYLAAVIQSRLTASELSLRASQAAMLHAGARAYLEGSPQERKLREAYFVAIVTPAIKQLKKMLYVLSQKPLSQVGS</sequence>
<evidence type="ECO:0000259" key="1">
    <source>
        <dbReference type="Pfam" id="PF02771"/>
    </source>
</evidence>
<dbReference type="PANTHER" id="PTHR43884">
    <property type="entry name" value="ACYL-COA DEHYDROGENASE"/>
    <property type="match status" value="1"/>
</dbReference>
<dbReference type="Gene3D" id="1.20.140.10">
    <property type="entry name" value="Butyryl-CoA Dehydrogenase, subunit A, domain 3"/>
    <property type="match status" value="1"/>
</dbReference>
<dbReference type="PIRSF" id="PIRSF016578">
    <property type="entry name" value="HsaA"/>
    <property type="match status" value="1"/>
</dbReference>